<dbReference type="STRING" id="1499687.BN1080_02378"/>
<evidence type="ECO:0000259" key="1">
    <source>
        <dbReference type="Pfam" id="PF13529"/>
    </source>
</evidence>
<evidence type="ECO:0000313" key="2">
    <source>
        <dbReference type="EMBL" id="CEG23402.1"/>
    </source>
</evidence>
<dbReference type="OrthoDB" id="2435874at2"/>
<organism evidence="2 3">
    <name type="scientific">Planococcus massiliensis</name>
    <dbReference type="NCBI Taxonomy" id="1499687"/>
    <lineage>
        <taxon>Bacteria</taxon>
        <taxon>Bacillati</taxon>
        <taxon>Bacillota</taxon>
        <taxon>Bacilli</taxon>
        <taxon>Bacillales</taxon>
        <taxon>Caryophanaceae</taxon>
        <taxon>Planococcus</taxon>
    </lineage>
</organism>
<evidence type="ECO:0000313" key="3">
    <source>
        <dbReference type="Proteomes" id="UP000043699"/>
    </source>
</evidence>
<protein>
    <recommendedName>
        <fullName evidence="1">Peptidase C39-like domain-containing protein</fullName>
    </recommendedName>
</protein>
<dbReference type="Proteomes" id="UP000043699">
    <property type="component" value="Unassembled WGS sequence"/>
</dbReference>
<dbReference type="RefSeq" id="WP_052652195.1">
    <property type="nucleotide sequence ID" value="NZ_CCXS01000001.1"/>
</dbReference>
<dbReference type="InterPro" id="IPR039564">
    <property type="entry name" value="Peptidase_C39-like"/>
</dbReference>
<dbReference type="AlphaFoldDB" id="A0A098ENP4"/>
<dbReference type="Gene3D" id="3.90.70.10">
    <property type="entry name" value="Cysteine proteinases"/>
    <property type="match status" value="1"/>
</dbReference>
<accession>A0A098ENP4</accession>
<gene>
    <name evidence="2" type="ORF">BN1080_02378</name>
</gene>
<sequence>MKVLIPFQGMSQYDPSIAPELQGSACGPTTAAAILKHHEKQDYDVNELYRALGTTRIGLFTWRFKRKLNRFGKKRYRVAKTRSIDQVKEELLQGRPMAMKFDRYFSFRWRFPSSYKYHWVPLIGFEERPDDLILFIHDNGKRNRPSKVQAVSYEQNRKVLTFLKIIPTQTD</sequence>
<feature type="domain" description="Peptidase C39-like" evidence="1">
    <location>
        <begin position="9"/>
        <end position="133"/>
    </location>
</feature>
<name>A0A098ENP4_9BACL</name>
<reference evidence="2 3" key="1">
    <citation type="submission" date="2014-09" db="EMBL/GenBank/DDBJ databases">
        <authorList>
            <person name="Urmite Genomes Urmite Genomes"/>
        </authorList>
    </citation>
    <scope>NUCLEOTIDE SEQUENCE [LARGE SCALE GENOMIC DNA]</scope>
    <source>
        <strain evidence="2 3">ES2</strain>
    </source>
</reference>
<proteinExistence type="predicted"/>
<dbReference type="Pfam" id="PF13529">
    <property type="entry name" value="Peptidase_C39_2"/>
    <property type="match status" value="1"/>
</dbReference>
<keyword evidence="3" id="KW-1185">Reference proteome</keyword>
<dbReference type="EMBL" id="CCXS01000001">
    <property type="protein sequence ID" value="CEG23402.1"/>
    <property type="molecule type" value="Genomic_DNA"/>
</dbReference>